<name>M0NBJ4_9EURY</name>
<protein>
    <submittedName>
        <fullName evidence="1">Uncharacterized protein</fullName>
    </submittedName>
</protein>
<dbReference type="Proteomes" id="UP000011680">
    <property type="component" value="Unassembled WGS sequence"/>
</dbReference>
<keyword evidence="2" id="KW-1185">Reference proteome</keyword>
<proteinExistence type="predicted"/>
<comment type="caution">
    <text evidence="1">The sequence shown here is derived from an EMBL/GenBank/DDBJ whole genome shotgun (WGS) entry which is preliminary data.</text>
</comment>
<evidence type="ECO:0000313" key="1">
    <source>
        <dbReference type="EMBL" id="EMA55347.1"/>
    </source>
</evidence>
<dbReference type="AlphaFoldDB" id="M0NBJ4"/>
<sequence>VRIDASVSHSLRERVAIHVRVDRSLDDRGPGPVPPIPELFSQYPQQITAKQVDSLGKPHRLDPIFLLD</sequence>
<organism evidence="1 2">
    <name type="scientific">Halococcus thailandensis JCM 13552</name>
    <dbReference type="NCBI Taxonomy" id="1227457"/>
    <lineage>
        <taxon>Archaea</taxon>
        <taxon>Methanobacteriati</taxon>
        <taxon>Methanobacteriota</taxon>
        <taxon>Stenosarchaea group</taxon>
        <taxon>Halobacteria</taxon>
        <taxon>Halobacteriales</taxon>
        <taxon>Halococcaceae</taxon>
        <taxon>Halococcus</taxon>
    </lineage>
</organism>
<dbReference type="EMBL" id="AOMF01000116">
    <property type="protein sequence ID" value="EMA55347.1"/>
    <property type="molecule type" value="Genomic_DNA"/>
</dbReference>
<reference evidence="1 2" key="1">
    <citation type="journal article" date="2014" name="PLoS Genet.">
        <title>Phylogenetically driven sequencing of extremely halophilic archaea reveals strategies for static and dynamic osmo-response.</title>
        <authorList>
            <person name="Becker E.A."/>
            <person name="Seitzer P.M."/>
            <person name="Tritt A."/>
            <person name="Larsen D."/>
            <person name="Krusor M."/>
            <person name="Yao A.I."/>
            <person name="Wu D."/>
            <person name="Madern D."/>
            <person name="Eisen J.A."/>
            <person name="Darling A.E."/>
            <person name="Facciotti M.T."/>
        </authorList>
    </citation>
    <scope>NUCLEOTIDE SEQUENCE [LARGE SCALE GENOMIC DNA]</scope>
    <source>
        <strain evidence="1 2">JCM 13552</strain>
    </source>
</reference>
<accession>M0NBJ4</accession>
<gene>
    <name evidence="1" type="ORF">C451_05458</name>
</gene>
<dbReference type="PATRIC" id="fig|1227457.3.peg.966"/>
<feature type="non-terminal residue" evidence="1">
    <location>
        <position position="1"/>
    </location>
</feature>
<evidence type="ECO:0000313" key="2">
    <source>
        <dbReference type="Proteomes" id="UP000011680"/>
    </source>
</evidence>